<dbReference type="PANTHER" id="PTHR43119:SF1">
    <property type="entry name" value="ABC TRANSPORTER DOMAIN-CONTAINING PROTEIN"/>
    <property type="match status" value="1"/>
</dbReference>
<dbReference type="InterPro" id="IPR003593">
    <property type="entry name" value="AAA+_ATPase"/>
</dbReference>
<evidence type="ECO:0000259" key="3">
    <source>
        <dbReference type="PROSITE" id="PS50893"/>
    </source>
</evidence>
<dbReference type="Proteomes" id="UP000053372">
    <property type="component" value="Unassembled WGS sequence"/>
</dbReference>
<dbReference type="Gene3D" id="3.40.50.300">
    <property type="entry name" value="P-loop containing nucleotide triphosphate hydrolases"/>
    <property type="match status" value="1"/>
</dbReference>
<dbReference type="SUPFAM" id="SSF52540">
    <property type="entry name" value="P-loop containing nucleoside triphosphate hydrolases"/>
    <property type="match status" value="1"/>
</dbReference>
<protein>
    <submittedName>
        <fullName evidence="4">ABC transporter</fullName>
    </submittedName>
</protein>
<name>A0A0V7ZMQ1_9CYAN</name>
<comment type="caution">
    <text evidence="4">The sequence shown here is derived from an EMBL/GenBank/DDBJ whole genome shotgun (WGS) entry which is preliminary data.</text>
</comment>
<proteinExistence type="predicted"/>
<dbReference type="Pfam" id="PF00005">
    <property type="entry name" value="ABC_tran"/>
    <property type="match status" value="1"/>
</dbReference>
<evidence type="ECO:0000313" key="4">
    <source>
        <dbReference type="EMBL" id="KST65989.1"/>
    </source>
</evidence>
<dbReference type="InterPro" id="IPR003439">
    <property type="entry name" value="ABC_transporter-like_ATP-bd"/>
</dbReference>
<keyword evidence="1" id="KW-0547">Nucleotide-binding</keyword>
<evidence type="ECO:0000313" key="5">
    <source>
        <dbReference type="Proteomes" id="UP000053372"/>
    </source>
</evidence>
<feature type="domain" description="ABC transporter" evidence="3">
    <location>
        <begin position="23"/>
        <end position="234"/>
    </location>
</feature>
<evidence type="ECO:0000256" key="2">
    <source>
        <dbReference type="ARBA" id="ARBA00022840"/>
    </source>
</evidence>
<dbReference type="OrthoDB" id="422644at2"/>
<evidence type="ECO:0000256" key="1">
    <source>
        <dbReference type="ARBA" id="ARBA00022741"/>
    </source>
</evidence>
<keyword evidence="5" id="KW-1185">Reference proteome</keyword>
<dbReference type="PROSITE" id="PS50893">
    <property type="entry name" value="ABC_TRANSPORTER_2"/>
    <property type="match status" value="1"/>
</dbReference>
<keyword evidence="2" id="KW-0067">ATP-binding</keyword>
<dbReference type="GO" id="GO:0016887">
    <property type="term" value="F:ATP hydrolysis activity"/>
    <property type="evidence" value="ECO:0007669"/>
    <property type="project" value="InterPro"/>
</dbReference>
<organism evidence="4 5">
    <name type="scientific">Mastigocoleus testarum BC008</name>
    <dbReference type="NCBI Taxonomy" id="371196"/>
    <lineage>
        <taxon>Bacteria</taxon>
        <taxon>Bacillati</taxon>
        <taxon>Cyanobacteriota</taxon>
        <taxon>Cyanophyceae</taxon>
        <taxon>Nostocales</taxon>
        <taxon>Hapalosiphonaceae</taxon>
        <taxon>Mastigocoleus</taxon>
    </lineage>
</organism>
<accession>A0A0V7ZMQ1</accession>
<reference evidence="4 5" key="1">
    <citation type="journal article" date="2015" name="Genome Announc.">
        <title>Draft Genome of the Euendolithic (true boring) Cyanobacterium Mastigocoleus testarum strain BC008.</title>
        <authorList>
            <person name="Guida B.S."/>
            <person name="Garcia-Pichel F."/>
        </authorList>
    </citation>
    <scope>NUCLEOTIDE SEQUENCE [LARGE SCALE GENOMIC DNA]</scope>
    <source>
        <strain evidence="4 5">BC008</strain>
    </source>
</reference>
<dbReference type="InterPro" id="IPR027417">
    <property type="entry name" value="P-loop_NTPase"/>
</dbReference>
<sequence length="237" mass="26819">MKNRLTIKNQATEPFLSPQAPILSVKGLGRKVDQYWIWCNLNFELFSGEKVAVLGASGSGKSLLLRALAGLDQTQAGRIIFRGKSIDAWYIPTWRSQIIYLHQRPALWEGTVESNLKQVYRLKTNHHLVYNRASILDYLRLLRKDGDFLQRPISAISGGEAQIVAFLRALQLAPKILLLDEPTASLDAQTTSSLEALVTAWQAKDPQRAYLWTSHDPSQLRRITNRQISLREKIDGN</sequence>
<dbReference type="SMART" id="SM00382">
    <property type="entry name" value="AAA"/>
    <property type="match status" value="1"/>
</dbReference>
<dbReference type="RefSeq" id="WP_027842327.1">
    <property type="nucleotide sequence ID" value="NZ_LMTZ01000101.1"/>
</dbReference>
<dbReference type="PANTHER" id="PTHR43119">
    <property type="entry name" value="ABC TRANSPORT PROTEIN ATP-BINDING COMPONENT-RELATED"/>
    <property type="match status" value="1"/>
</dbReference>
<gene>
    <name evidence="4" type="ORF">BC008_23730</name>
</gene>
<dbReference type="EMBL" id="LMTZ01000101">
    <property type="protein sequence ID" value="KST65989.1"/>
    <property type="molecule type" value="Genomic_DNA"/>
</dbReference>
<dbReference type="GO" id="GO:0005524">
    <property type="term" value="F:ATP binding"/>
    <property type="evidence" value="ECO:0007669"/>
    <property type="project" value="UniProtKB-KW"/>
</dbReference>
<dbReference type="AlphaFoldDB" id="A0A0V7ZMQ1"/>